<reference evidence="1 2" key="1">
    <citation type="submission" date="2013-07" db="EMBL/GenBank/DDBJ databases">
        <title>Completed genome of Sphingomonas sanxanigenens NX02.</title>
        <authorList>
            <person name="Ma T."/>
            <person name="Huang H."/>
            <person name="Wu M."/>
            <person name="Li X."/>
            <person name="Li G."/>
        </authorList>
    </citation>
    <scope>NUCLEOTIDE SEQUENCE [LARGE SCALE GENOMIC DNA]</scope>
    <source>
        <strain evidence="1 2">NX02</strain>
    </source>
</reference>
<dbReference type="HOGENOM" id="CLU_2958438_0_0_5"/>
<gene>
    <name evidence="1" type="ORF">NX02_28065</name>
</gene>
<dbReference type="PATRIC" id="fig|1123269.5.peg.5507"/>
<dbReference type="EMBL" id="CP006644">
    <property type="protein sequence ID" value="AHE57195.1"/>
    <property type="molecule type" value="Genomic_DNA"/>
</dbReference>
<dbReference type="KEGG" id="ssan:NX02_28065"/>
<evidence type="ECO:0000313" key="2">
    <source>
        <dbReference type="Proteomes" id="UP000018851"/>
    </source>
</evidence>
<dbReference type="AlphaFoldDB" id="W0ANB7"/>
<keyword evidence="2" id="KW-1185">Reference proteome</keyword>
<sequence>MEETTRRRFFRIGRWWGRLRLRDDHATSLPMADLTSRSGGLDRSGVDVVIMTGLGTGHG</sequence>
<proteinExistence type="predicted"/>
<protein>
    <submittedName>
        <fullName evidence="1">Uncharacterized protein</fullName>
    </submittedName>
</protein>
<dbReference type="Proteomes" id="UP000018851">
    <property type="component" value="Chromosome"/>
</dbReference>
<name>W0ANB7_9SPHN</name>
<organism evidence="1 2">
    <name type="scientific">Sphingomonas sanxanigenens DSM 19645 = NX02</name>
    <dbReference type="NCBI Taxonomy" id="1123269"/>
    <lineage>
        <taxon>Bacteria</taxon>
        <taxon>Pseudomonadati</taxon>
        <taxon>Pseudomonadota</taxon>
        <taxon>Alphaproteobacteria</taxon>
        <taxon>Sphingomonadales</taxon>
        <taxon>Sphingomonadaceae</taxon>
        <taxon>Sphingomonas</taxon>
    </lineage>
</organism>
<accession>W0ANB7</accession>
<dbReference type="STRING" id="1123269.NX02_28065"/>
<evidence type="ECO:0000313" key="1">
    <source>
        <dbReference type="EMBL" id="AHE57195.1"/>
    </source>
</evidence>